<evidence type="ECO:0000256" key="4">
    <source>
        <dbReference type="ARBA" id="ARBA00022801"/>
    </source>
</evidence>
<keyword evidence="5" id="KW-0136">Cellulose degradation</keyword>
<feature type="region of interest" description="Disordered" evidence="10">
    <location>
        <begin position="485"/>
        <end position="509"/>
    </location>
</feature>
<feature type="compositionally biased region" description="Low complexity" evidence="10">
    <location>
        <begin position="597"/>
        <end position="609"/>
    </location>
</feature>
<keyword evidence="12" id="KW-1185">Reference proteome</keyword>
<evidence type="ECO:0000313" key="12">
    <source>
        <dbReference type="Proteomes" id="UP001189429"/>
    </source>
</evidence>
<comment type="caution">
    <text evidence="11">The sequence shown here is derived from an EMBL/GenBank/DDBJ whole genome shotgun (WGS) entry which is preliminary data.</text>
</comment>
<evidence type="ECO:0000256" key="7">
    <source>
        <dbReference type="ARBA" id="ARBA00023277"/>
    </source>
</evidence>
<dbReference type="Gene3D" id="2.70.100.10">
    <property type="entry name" value="Glycoside hydrolase, family 7, domain"/>
    <property type="match status" value="1"/>
</dbReference>
<feature type="region of interest" description="Disordered" evidence="10">
    <location>
        <begin position="590"/>
        <end position="609"/>
    </location>
</feature>
<dbReference type="CDD" id="cd07999">
    <property type="entry name" value="GH7_CBH_EG"/>
    <property type="match status" value="1"/>
</dbReference>
<proteinExistence type="inferred from homology"/>
<comment type="catalytic activity">
    <reaction evidence="1">
        <text>Endohydrolysis of (1-&gt;4)-beta-D-glucosidic linkages in cellulose, lichenin and cereal beta-D-glucans.</text>
        <dbReference type="EC" id="3.2.1.4"/>
    </reaction>
</comment>
<protein>
    <recommendedName>
        <fullName evidence="3">cellulase</fullName>
        <ecNumber evidence="3">3.2.1.4</ecNumber>
    </recommendedName>
</protein>
<dbReference type="SUPFAM" id="SSF49899">
    <property type="entry name" value="Concanavalin A-like lectins/glucanases"/>
    <property type="match status" value="1"/>
</dbReference>
<dbReference type="EMBL" id="CAUYUJ010000736">
    <property type="protein sequence ID" value="CAK0792250.1"/>
    <property type="molecule type" value="Genomic_DNA"/>
</dbReference>
<sequence>LSFPPGGARETPFLRHGALAAGGRRRGAAERGGRAAPGQRVAGEPSPPADVRLHDAGCCKDNAMITVDANWRWLHGVGGYDNCYAGGWVKSHCPNPGVCAQKCVLEGLDPATYQKNYGITTNGNAVRLQFLAKNDYGLNVGSRVYAMQGNAYKMFFLKNREFTFDVDLATLGCGINGALYFVEMQEKGDLGVGQNKAGAHYGTGYCDAQCFLDGKFIGGTANVPMGSIGYCCTEVDIWEANMRSTAFSMHTCADPGAVKCSGLECGPGQHGDATRSQGKCDRDGCDWNDWRLGNKAFFGPGAGFQIDTTKAMTITTQFLTSDGTDEGDLVEIRRSYKQDGKTIEMPSPSLVDESASSMTDDFCKAQKTAFGDPADFQDRGGMKALGDALDRGMVLVMSIWDDTSVYMDWLDSTYPKGSTNVGAERGNCTPGVSTPENVRKSNPHAYVTYSNIRVGKIGTTKEAVGDVCARAPINVYKPSAATLSAPTQYSGPPTTPVPSTQPSASTTAAGALTTEEPVGDLFASVARSIDCSAPDCSEPTRLYSKLDAGAAALDRAAALGGLSTTVLCAAVASALLAVVGARWYRAPPSPGTARLIAADPSSGDASDSP</sequence>
<accession>A0ABN9PLB5</accession>
<name>A0ABN9PLB5_9DINO</name>
<dbReference type="PANTHER" id="PTHR33753:SF1">
    <property type="entry name" value="ENDO-BETA-1,4-GLUCANASE CELB"/>
    <property type="match status" value="1"/>
</dbReference>
<evidence type="ECO:0000256" key="2">
    <source>
        <dbReference type="ARBA" id="ARBA00006044"/>
    </source>
</evidence>
<comment type="similarity">
    <text evidence="2">Belongs to the glycosyl hydrolase 7 (cellulase C) family.</text>
</comment>
<gene>
    <name evidence="11" type="ORF">PCOR1329_LOCUS2899</name>
</gene>
<feature type="compositionally biased region" description="Low complexity" evidence="10">
    <location>
        <begin position="497"/>
        <end position="509"/>
    </location>
</feature>
<feature type="non-terminal residue" evidence="11">
    <location>
        <position position="1"/>
    </location>
</feature>
<evidence type="ECO:0000313" key="11">
    <source>
        <dbReference type="EMBL" id="CAK0792250.1"/>
    </source>
</evidence>
<evidence type="ECO:0000256" key="5">
    <source>
        <dbReference type="ARBA" id="ARBA00023001"/>
    </source>
</evidence>
<dbReference type="InterPro" id="IPR013320">
    <property type="entry name" value="ConA-like_dom_sf"/>
</dbReference>
<evidence type="ECO:0000256" key="9">
    <source>
        <dbReference type="ARBA" id="ARBA00023326"/>
    </source>
</evidence>
<dbReference type="Proteomes" id="UP001189429">
    <property type="component" value="Unassembled WGS sequence"/>
</dbReference>
<organism evidence="11 12">
    <name type="scientific">Prorocentrum cordatum</name>
    <dbReference type="NCBI Taxonomy" id="2364126"/>
    <lineage>
        <taxon>Eukaryota</taxon>
        <taxon>Sar</taxon>
        <taxon>Alveolata</taxon>
        <taxon>Dinophyceae</taxon>
        <taxon>Prorocentrales</taxon>
        <taxon>Prorocentraceae</taxon>
        <taxon>Prorocentrum</taxon>
    </lineage>
</organism>
<dbReference type="EC" id="3.2.1.4" evidence="3"/>
<dbReference type="Pfam" id="PF00840">
    <property type="entry name" value="Glyco_hydro_7"/>
    <property type="match status" value="1"/>
</dbReference>
<dbReference type="PRINTS" id="PR00734">
    <property type="entry name" value="GLHYDRLASE7"/>
</dbReference>
<dbReference type="InterPro" id="IPR001722">
    <property type="entry name" value="Glyco_hydro_7"/>
</dbReference>
<keyword evidence="8" id="KW-0326">Glycosidase</keyword>
<feature type="region of interest" description="Disordered" evidence="10">
    <location>
        <begin position="1"/>
        <end position="48"/>
    </location>
</feature>
<evidence type="ECO:0000256" key="8">
    <source>
        <dbReference type="ARBA" id="ARBA00023295"/>
    </source>
</evidence>
<evidence type="ECO:0000256" key="10">
    <source>
        <dbReference type="SAM" id="MobiDB-lite"/>
    </source>
</evidence>
<dbReference type="PANTHER" id="PTHR33753">
    <property type="entry name" value="1,4-BETA-D-GLUCAN CELLOBIOHYDROLASE B"/>
    <property type="match status" value="1"/>
</dbReference>
<keyword evidence="6" id="KW-0325">Glycoprotein</keyword>
<evidence type="ECO:0000256" key="6">
    <source>
        <dbReference type="ARBA" id="ARBA00023180"/>
    </source>
</evidence>
<keyword evidence="4" id="KW-0378">Hydrolase</keyword>
<keyword evidence="7" id="KW-0119">Carbohydrate metabolism</keyword>
<keyword evidence="9" id="KW-0624">Polysaccharide degradation</keyword>
<evidence type="ECO:0000256" key="3">
    <source>
        <dbReference type="ARBA" id="ARBA00012601"/>
    </source>
</evidence>
<dbReference type="InterPro" id="IPR037019">
    <property type="entry name" value="Glyco_hydro_7_sf"/>
</dbReference>
<reference evidence="11" key="1">
    <citation type="submission" date="2023-10" db="EMBL/GenBank/DDBJ databases">
        <authorList>
            <person name="Chen Y."/>
            <person name="Shah S."/>
            <person name="Dougan E. K."/>
            <person name="Thang M."/>
            <person name="Chan C."/>
        </authorList>
    </citation>
    <scope>NUCLEOTIDE SEQUENCE [LARGE SCALE GENOMIC DNA]</scope>
</reference>
<evidence type="ECO:0000256" key="1">
    <source>
        <dbReference type="ARBA" id="ARBA00000966"/>
    </source>
</evidence>